<feature type="coiled-coil region" evidence="6">
    <location>
        <begin position="195"/>
        <end position="222"/>
    </location>
</feature>
<gene>
    <name evidence="9" type="ORF">CRH10_03090</name>
    <name evidence="10" type="ORF">GKD95_03000</name>
</gene>
<evidence type="ECO:0000259" key="8">
    <source>
        <dbReference type="Pfam" id="PF26002"/>
    </source>
</evidence>
<evidence type="ECO:0000256" key="7">
    <source>
        <dbReference type="SAM" id="Phobius"/>
    </source>
</evidence>
<dbReference type="GO" id="GO:0016020">
    <property type="term" value="C:membrane"/>
    <property type="evidence" value="ECO:0007669"/>
    <property type="project" value="UniProtKB-SubCell"/>
</dbReference>
<keyword evidence="5 7" id="KW-0472">Membrane</keyword>
<dbReference type="Gene3D" id="1.10.287.470">
    <property type="entry name" value="Helix hairpin bin"/>
    <property type="match status" value="1"/>
</dbReference>
<evidence type="ECO:0000256" key="5">
    <source>
        <dbReference type="ARBA" id="ARBA00023136"/>
    </source>
</evidence>
<dbReference type="AlphaFoldDB" id="A0A291T872"/>
<dbReference type="InterPro" id="IPR058982">
    <property type="entry name" value="Beta-barrel_AprE"/>
</dbReference>
<dbReference type="EMBL" id="CP023819">
    <property type="protein sequence ID" value="ATL89367.1"/>
    <property type="molecule type" value="Genomic_DNA"/>
</dbReference>
<evidence type="ECO:0000256" key="2">
    <source>
        <dbReference type="ARBA" id="ARBA00009477"/>
    </source>
</evidence>
<comment type="subcellular location">
    <subcellularLocation>
        <location evidence="1">Membrane</location>
        <topology evidence="1">Single-pass membrane protein</topology>
    </subcellularLocation>
</comment>
<reference evidence="10 12" key="2">
    <citation type="journal article" date="2019" name="Nat. Med.">
        <title>A library of human gut bacterial isolates paired with longitudinal multiomics data enables mechanistic microbiome research.</title>
        <authorList>
            <person name="Poyet M."/>
            <person name="Groussin M."/>
            <person name="Gibbons S.M."/>
            <person name="Avila-Pacheco J."/>
            <person name="Jiang X."/>
            <person name="Kearney S.M."/>
            <person name="Perrotta A.R."/>
            <person name="Berdy B."/>
            <person name="Zhao S."/>
            <person name="Lieberman T.D."/>
            <person name="Swanson P.K."/>
            <person name="Smith M."/>
            <person name="Roesemann S."/>
            <person name="Alexander J.E."/>
            <person name="Rich S.A."/>
            <person name="Livny J."/>
            <person name="Vlamakis H."/>
            <person name="Clish C."/>
            <person name="Bullock K."/>
            <person name="Deik A."/>
            <person name="Scott J."/>
            <person name="Pierce K.A."/>
            <person name="Xavier R.J."/>
            <person name="Alm E.J."/>
        </authorList>
    </citation>
    <scope>NUCLEOTIDE SEQUENCE [LARGE SCALE GENOMIC DNA]</scope>
    <source>
        <strain evidence="10 12">BIOML-A1</strain>
    </source>
</reference>
<feature type="transmembrane region" description="Helical" evidence="7">
    <location>
        <begin position="24"/>
        <end position="43"/>
    </location>
</feature>
<dbReference type="EMBL" id="WKQN01000002">
    <property type="protein sequence ID" value="MSC62329.1"/>
    <property type="molecule type" value="Genomic_DNA"/>
</dbReference>
<dbReference type="Proteomes" id="UP000461506">
    <property type="component" value="Unassembled WGS sequence"/>
</dbReference>
<sequence length="370" mass="41214">MTTRIQNLSDLQDRRIMMEKKLPAFGYALILLVAFLMVFLVIWSTQNKRTYVSQSTGSVQAANKTYIMSSYSGSITELNISEGSYVTEGDLIAHIKSTDLDIQQDSYQKQLDIYKKQKSQYEKLLKSIQDDKNYFSETDIDDQPYYYQYESYKSQVSQKAFDASPYQAAGYTDEQIKTLMEQNQSEVESLYYSTLQSISANLTSVQANIDNIEAQLDALNTGANDYYIYAPTSGVIHMDTPYKVGMVLSAGSALATVASENSDLEIVAAVTVNDRPLINVGDPCKIAITGLSEYSYGTLTGTVTSIDSDVTSSTNGSYYKMTIKPDNTYVVSTSGDKVDLSNGMSVTARVEYDELTYFDYVMEALGVLFR</sequence>
<dbReference type="Gene3D" id="2.40.30.170">
    <property type="match status" value="1"/>
</dbReference>
<dbReference type="SUPFAM" id="SSF111369">
    <property type="entry name" value="HlyD-like secretion proteins"/>
    <property type="match status" value="1"/>
</dbReference>
<evidence type="ECO:0000313" key="12">
    <source>
        <dbReference type="Proteomes" id="UP000461506"/>
    </source>
</evidence>
<organism evidence="9 11">
    <name type="scientific">Faecalibacterium prausnitzii</name>
    <dbReference type="NCBI Taxonomy" id="853"/>
    <lineage>
        <taxon>Bacteria</taxon>
        <taxon>Bacillati</taxon>
        <taxon>Bacillota</taxon>
        <taxon>Clostridia</taxon>
        <taxon>Eubacteriales</taxon>
        <taxon>Oscillospiraceae</taxon>
        <taxon>Faecalibacterium</taxon>
    </lineage>
</organism>
<dbReference type="Proteomes" id="UP000223709">
    <property type="component" value="Chromosome"/>
</dbReference>
<feature type="domain" description="AprE-like beta-barrel" evidence="8">
    <location>
        <begin position="265"/>
        <end position="351"/>
    </location>
</feature>
<evidence type="ECO:0000256" key="6">
    <source>
        <dbReference type="SAM" id="Coils"/>
    </source>
</evidence>
<keyword evidence="6" id="KW-0175">Coiled coil</keyword>
<evidence type="ECO:0000313" key="11">
    <source>
        <dbReference type="Proteomes" id="UP000223709"/>
    </source>
</evidence>
<reference evidence="9 11" key="1">
    <citation type="submission" date="2017-10" db="EMBL/GenBank/DDBJ databases">
        <title>Complete Genome Sequence of Faecalibacterium prausnitzii isolated from the gut of healthy adult Indian.</title>
        <authorList>
            <person name="Bag S."/>
            <person name="Ghosh T.S."/>
            <person name="Das B."/>
        </authorList>
    </citation>
    <scope>NUCLEOTIDE SEQUENCE [LARGE SCALE GENOMIC DNA]</scope>
    <source>
        <strain evidence="9 11">Indica</strain>
    </source>
</reference>
<dbReference type="Gene3D" id="2.40.50.100">
    <property type="match status" value="1"/>
</dbReference>
<evidence type="ECO:0000313" key="9">
    <source>
        <dbReference type="EMBL" id="ATL89367.1"/>
    </source>
</evidence>
<dbReference type="PANTHER" id="PTHR30386">
    <property type="entry name" value="MEMBRANE FUSION SUBUNIT OF EMRAB-TOLC MULTIDRUG EFFLUX PUMP"/>
    <property type="match status" value="1"/>
</dbReference>
<dbReference type="InterPro" id="IPR050739">
    <property type="entry name" value="MFP"/>
</dbReference>
<name>A0A291T872_9FIRM</name>
<comment type="similarity">
    <text evidence="2">Belongs to the membrane fusion protein (MFP) (TC 8.A.1) family.</text>
</comment>
<evidence type="ECO:0000313" key="10">
    <source>
        <dbReference type="EMBL" id="MSC62329.1"/>
    </source>
</evidence>
<keyword evidence="4 7" id="KW-1133">Transmembrane helix</keyword>
<evidence type="ECO:0000256" key="4">
    <source>
        <dbReference type="ARBA" id="ARBA00022989"/>
    </source>
</evidence>
<proteinExistence type="inferred from homology"/>
<keyword evidence="3 7" id="KW-0812">Transmembrane</keyword>
<feature type="coiled-coil region" evidence="6">
    <location>
        <begin position="104"/>
        <end position="131"/>
    </location>
</feature>
<evidence type="ECO:0000256" key="3">
    <source>
        <dbReference type="ARBA" id="ARBA00022692"/>
    </source>
</evidence>
<evidence type="ECO:0000256" key="1">
    <source>
        <dbReference type="ARBA" id="ARBA00004167"/>
    </source>
</evidence>
<accession>A0A291T872</accession>
<dbReference type="Pfam" id="PF26002">
    <property type="entry name" value="Beta-barrel_AprE"/>
    <property type="match status" value="1"/>
</dbReference>
<dbReference type="PANTHER" id="PTHR30386:SF26">
    <property type="entry name" value="TRANSPORT PROTEIN COMB"/>
    <property type="match status" value="1"/>
</dbReference>
<protein>
    <submittedName>
        <fullName evidence="10">HlyD family efflux transporter periplasmic adaptor subunit</fullName>
    </submittedName>
    <submittedName>
        <fullName evidence="9">Multidrug resistance efflux pump</fullName>
    </submittedName>
</protein>
<dbReference type="RefSeq" id="WP_098922771.1">
    <property type="nucleotide sequence ID" value="NZ_CP023819.1"/>
</dbReference>